<dbReference type="PANTHER" id="PTHR33163">
    <property type="entry name" value="PROTEIN TIC 214-RELATED"/>
    <property type="match status" value="1"/>
</dbReference>
<feature type="transmembrane region" description="Helical" evidence="4">
    <location>
        <begin position="215"/>
        <end position="232"/>
    </location>
</feature>
<keyword evidence="5" id="KW-1185">Reference proteome</keyword>
<dbReference type="InterPro" id="IPR008896">
    <property type="entry name" value="TIC214"/>
</dbReference>
<dbReference type="Pfam" id="PF05758">
    <property type="entry name" value="Ycf1"/>
    <property type="match status" value="1"/>
</dbReference>
<dbReference type="PANTHER" id="PTHR33163:SF40">
    <property type="entry name" value="PROTEIN TIC 214"/>
    <property type="match status" value="1"/>
</dbReference>
<feature type="transmembrane region" description="Helical" evidence="4">
    <location>
        <begin position="127"/>
        <end position="147"/>
    </location>
</feature>
<dbReference type="RefSeq" id="NP_054996.1">
    <property type="nucleotide sequence ID" value="NC_002202.1"/>
</dbReference>
<organism evidence="5 6">
    <name type="scientific">Spinacia oleracea</name>
    <name type="common">Spinach</name>
    <dbReference type="NCBI Taxonomy" id="3562"/>
    <lineage>
        <taxon>Eukaryota</taxon>
        <taxon>Viridiplantae</taxon>
        <taxon>Streptophyta</taxon>
        <taxon>Embryophyta</taxon>
        <taxon>Tracheophyta</taxon>
        <taxon>Spermatophyta</taxon>
        <taxon>Magnoliopsida</taxon>
        <taxon>eudicotyledons</taxon>
        <taxon>Gunneridae</taxon>
        <taxon>Pentapetalae</taxon>
        <taxon>Caryophyllales</taxon>
        <taxon>Chenopodiaceae</taxon>
        <taxon>Chenopodioideae</taxon>
        <taxon>Anserineae</taxon>
        <taxon>Spinacia</taxon>
    </lineage>
</organism>
<evidence type="ECO:0000256" key="1">
    <source>
        <dbReference type="ARBA" id="ARBA00004141"/>
    </source>
</evidence>
<reference evidence="6" key="1">
    <citation type="submission" date="2000-12" db="EMBL/GenBank/DDBJ databases">
        <authorList>
            <consortium name="NCBI Genome Project"/>
        </authorList>
    </citation>
    <scope>NUCLEOTIDE SEQUENCE</scope>
</reference>
<proteinExistence type="predicted"/>
<geneLocation type="plastid" evidence="6"/>
<evidence type="ECO:0000313" key="5">
    <source>
        <dbReference type="Proteomes" id="UP000813463"/>
    </source>
</evidence>
<feature type="transmembrane region" description="Helical" evidence="4">
    <location>
        <begin position="64"/>
        <end position="83"/>
    </location>
</feature>
<evidence type="ECO:0000313" key="6">
    <source>
        <dbReference type="RefSeq" id="NP_054996.1"/>
    </source>
</evidence>
<keyword evidence="2" id="KW-0175">Coiled coil</keyword>
<name>A0ABF7PDN7_SPIOL</name>
<feature type="transmembrane region" description="Helical" evidence="4">
    <location>
        <begin position="90"/>
        <end position="107"/>
    </location>
</feature>
<keyword evidence="4" id="KW-0472">Membrane</keyword>
<feature type="coiled-coil region" evidence="2">
    <location>
        <begin position="763"/>
        <end position="794"/>
    </location>
</feature>
<accession>A0ABF7PDN7</accession>
<feature type="region of interest" description="Disordered" evidence="3">
    <location>
        <begin position="254"/>
        <end position="301"/>
    </location>
</feature>
<feature type="compositionally biased region" description="Basic and acidic residues" evidence="3">
    <location>
        <begin position="292"/>
        <end position="301"/>
    </location>
</feature>
<feature type="transmembrane region" description="Helical" evidence="4">
    <location>
        <begin position="21"/>
        <end position="44"/>
    </location>
</feature>
<evidence type="ECO:0000256" key="3">
    <source>
        <dbReference type="SAM" id="MobiDB-lite"/>
    </source>
</evidence>
<keyword evidence="6" id="KW-0934">Plastid</keyword>
<comment type="subcellular location">
    <subcellularLocation>
        <location evidence="1">Membrane</location>
        <topology evidence="1">Multi-pass membrane protein</topology>
    </subcellularLocation>
</comment>
<dbReference type="Proteomes" id="UP000813463">
    <property type="component" value="Chloroplast Pltd"/>
</dbReference>
<sequence>MIFQSFLLGNLVSLCMKIINSVVVVGLYYGFLTTFSIGPSYLFLLRAQVMEEGEEGTEKKVSGTTGFIMGQLMMFISIYYTPLHLALGRPHTITVLALPYLLFHFFWNNHKHFFDYGSTSRNSMRNLSIQCVFLNNLIFQLFNYFILPSSMLARLVNIYMFRCNNKMLFVTSSFVGWLIGHILFMKWVGLVLVWIQQNNSIRSNKYLVSELRNSMARIFSILFFITCVYYLGRMPSPIFTNKLKQMLETNEIEEETNLEIEKTSETKETKQEEEGFTEEDPSPSLFSEEKEDPDKIDETEKIRVNGKDKTKDEFHLKEACYKNSPTSYSGNQDISKLEILKKEKKILFWFQKPLIFLLFDYKRWNRPMRYIKNNRFENAVRNEMSQYFFYTCQNDGKQRISFTYPPSLSIFWEMIQRKISLATTEKFLYDDELYNYWIYTNEQKKNSLSNEFANRITVLDKGLFYIDVLDKKTRLCKSKNEYLQKDHDPLLNGSYRGIIKKTLLPFINNDETTVKKLIDEIFINKIHSVLGNCNNYQEFEYKKDPFKKNPISSKIRHFVTLMSQFDGESTFNQKGISLLSEHKQICSEDPEIFFKFLVDTIIADSFTQTIPKESIGIKEISKKVPHWSYQLIDESEQEEMENEKQVSWPHQIRSRSGKEVVFFTDKQENTDNPTPNTADISEQADEVVLTRYPQESDFRRDIIKGSMRSQRRKIVIWELFQANIHSPLFLDRTNKSSFFSITFSRLIKRIFKNYMGKNPELDISNYKEEELKKKEKAKEHKKDKEKKQEQIRLDIAETWDTIPGAQIIRSLILLTQSILRKYILLPLLITGKNIGRILLFQLPEWSDDFKEWTSEMHIKCTYNGVQLSEKEFPKNWLTDGMQIKILSPFCLKPWHKSMIRPYHQDKKKKEQNQIDAFCFLTVVGLETDIPFGPPRKRPSFFQPIFKQLDKKIEKLIKGNFQVRKRLKEKILFFLKLQNETNNWIIEIFPFFKKIIRKMSTVNTIGVFGLKEASSEIKSEKDSRIKNHMIHESSVQIRFLNQTNSSVTEKKMKDLANRTRIIKNKIEKISNDKLKMSPKKTRYGTKNLGQILKRRNARLIRNSNYILKFFRERIYGDIFLYIINIPKINTQLFLESTKNGIDKSIYNNESITKTNKNRIQFISTINKKFLPFLSTSKNNSKIISDFSFLSQAYVFYKLSQAKILNLYKLRLVLQYRGISLFLKNEIKDFFGTQGITNSELKTKKLPNSGMNQWKNWLKLKNNYQYNLSQLKWSRLVPQKWRNRVTEHCEVENTNLYQNEELINSKKHLLLLPDQKYNFQKNYRYDVLSYKFFNYKNKNDSYRYSYGLPFQVNKNQEFSYTYNYNINNNKFIDMWWNIPISNFSYLEKTKIMDIDKNIDRKYLDFKILDFSLRNKIDIEDWIDISTSINENTKTEPRNYQIVEKINKKSLVYSTIYQEIKQSDQKNKLFDWMGMNEKILSRPISNLEFWFFSEFFSFYNAYKMKPWVIPINLLFSNSNVSEKFSKNKSINRKKKTNPFIPSNEKKSFELENRNQDEKELVSKEDLGSYVQENYEKDIEEDYISFIDIKKPIKQKQPKSVIEAEFDLFLKRYLLFQLKWADSLNEKLMDNIQVYCLVLRLINPIEILISSIERKELSMDIMLDRKDFNCPNWKQKRVLIIEPIRLSIRGDGQFLLYQTIGISLVHKSKHQNNQKRYSENVDKKFLGERNKNNFDLLAPENLLSPRRRRELRILLCLNSRNNNGVNTNPMENRVKNCNQFFDEKKDLDRDKNTLRNLKFFLWPNYRLEDLACMNRFWFDTNNGSRFSILRIHMYPQF</sequence>
<keyword evidence="4" id="KW-0812">Transmembrane</keyword>
<reference evidence="5 6" key="2">
    <citation type="journal article" date="2001" name="Plant Mol. Biol.">
        <title>The plastid chromosome of spinach (Spinacia oleracea): complete nucleotide sequence and gene organization.</title>
        <authorList>
            <person name="Schmitz-Linneweber C."/>
            <person name="Maier R.M."/>
            <person name="Alcaraz J.P."/>
            <person name="Cottet A."/>
            <person name="Herrmann R.G."/>
            <person name="Mache R."/>
        </authorList>
    </citation>
    <scope>NUCLEOTIDE SEQUENCE [LARGE SCALE GENOMIC DNA]</scope>
    <source>
        <strain evidence="5">cv. Varoflay</strain>
    </source>
</reference>
<dbReference type="KEGG" id="soe:2715687"/>
<evidence type="ECO:0000256" key="4">
    <source>
        <dbReference type="SAM" id="Phobius"/>
    </source>
</evidence>
<keyword evidence="4" id="KW-1133">Transmembrane helix</keyword>
<dbReference type="GO" id="GO:0016020">
    <property type="term" value="C:membrane"/>
    <property type="evidence" value="ECO:0007669"/>
    <property type="project" value="UniProtKB-SubCell"/>
</dbReference>
<feature type="compositionally biased region" description="Basic and acidic residues" evidence="3">
    <location>
        <begin position="259"/>
        <end position="273"/>
    </location>
</feature>
<reference evidence="6" key="3">
    <citation type="submission" date="2025-08" db="UniProtKB">
        <authorList>
            <consortium name="RefSeq"/>
        </authorList>
    </citation>
    <scope>IDENTIFICATION</scope>
</reference>
<feature type="transmembrane region" description="Helical" evidence="4">
    <location>
        <begin position="168"/>
        <end position="195"/>
    </location>
</feature>
<evidence type="ECO:0000256" key="2">
    <source>
        <dbReference type="SAM" id="Coils"/>
    </source>
</evidence>
<gene>
    <name evidence="6" type="primary">ycf1</name>
    <name evidence="6" type="ORF">SpolCp093</name>
</gene>
<dbReference type="GeneID" id="2715687"/>
<protein>
    <submittedName>
        <fullName evidence="6">Ycf1 protein</fullName>
    </submittedName>
</protein>